<protein>
    <submittedName>
        <fullName evidence="1">Uncharacterized protein</fullName>
    </submittedName>
</protein>
<organism evidence="1 2">
    <name type="scientific">Limimaricola cinnabarinus LL-001</name>
    <dbReference type="NCBI Taxonomy" id="1337093"/>
    <lineage>
        <taxon>Bacteria</taxon>
        <taxon>Pseudomonadati</taxon>
        <taxon>Pseudomonadota</taxon>
        <taxon>Alphaproteobacteria</taxon>
        <taxon>Rhodobacterales</taxon>
        <taxon>Paracoccaceae</taxon>
        <taxon>Limimaricola</taxon>
    </lineage>
</organism>
<evidence type="ECO:0000313" key="2">
    <source>
        <dbReference type="Proteomes" id="UP000016566"/>
    </source>
</evidence>
<comment type="caution">
    <text evidence="1">The sequence shown here is derived from an EMBL/GenBank/DDBJ whole genome shotgun (WGS) entry which is preliminary data.</text>
</comment>
<dbReference type="AlphaFoldDB" id="U3AFE3"/>
<accession>U3AFE3</accession>
<reference evidence="1" key="1">
    <citation type="journal article" date="2013" name="Genome Announc.">
        <title>Draft Genome Sequence of Loktanella cinnabarina LL-001T, Isolated from Deep-Sea Floor Sediment.</title>
        <authorList>
            <person name="Nishi S."/>
            <person name="Tsubouchi T."/>
            <person name="Takaki Y."/>
            <person name="Koyanagi R."/>
            <person name="Satoh N."/>
            <person name="Maruyama T."/>
            <person name="Hatada Y."/>
        </authorList>
    </citation>
    <scope>NUCLEOTIDE SEQUENCE [LARGE SCALE GENOMIC DNA]</scope>
    <source>
        <strain evidence="1">LL-001</strain>
    </source>
</reference>
<dbReference type="OrthoDB" id="7864872at2"/>
<gene>
    <name evidence="1" type="ORF">MBELCI_2436</name>
</gene>
<dbReference type="EMBL" id="BATB01000036">
    <property type="protein sequence ID" value="GAD56384.1"/>
    <property type="molecule type" value="Genomic_DNA"/>
</dbReference>
<sequence>MTLDPLVRNDDHGQITLAVGQVARTPSRAVRVPAETLQDLRYCGFDQVTSELLYCLKPVMIVSDLMGPRFDAVDLALRLTALGYDGPYRVLVRTSVRGAWMVRDEIRTIAPWIDFDLIAHASGS</sequence>
<dbReference type="RefSeq" id="WP_021694485.1">
    <property type="nucleotide sequence ID" value="NZ_BATB01000036.1"/>
</dbReference>
<keyword evidence="2" id="KW-1185">Reference proteome</keyword>
<name>U3AFE3_9RHOB</name>
<dbReference type="Proteomes" id="UP000016566">
    <property type="component" value="Unassembled WGS sequence"/>
</dbReference>
<dbReference type="eggNOG" id="ENOG50315Q2">
    <property type="taxonomic scope" value="Bacteria"/>
</dbReference>
<evidence type="ECO:0000313" key="1">
    <source>
        <dbReference type="EMBL" id="GAD56384.1"/>
    </source>
</evidence>
<proteinExistence type="predicted"/>